<dbReference type="SUPFAM" id="SSF89796">
    <property type="entry name" value="CoA-transferase family III (CaiB/BaiF)"/>
    <property type="match status" value="1"/>
</dbReference>
<dbReference type="InterPro" id="IPR003673">
    <property type="entry name" value="CoA-Trfase_fam_III"/>
</dbReference>
<dbReference type="Pfam" id="PF02515">
    <property type="entry name" value="CoA_transf_3"/>
    <property type="match status" value="1"/>
</dbReference>
<dbReference type="OrthoDB" id="9806585at2"/>
<dbReference type="EMBL" id="CP043538">
    <property type="protein sequence ID" value="QGY05183.1"/>
    <property type="molecule type" value="Genomic_DNA"/>
</dbReference>
<dbReference type="RefSeq" id="WP_010683967.1">
    <property type="nucleotide sequence ID" value="NZ_CP043538.1"/>
</dbReference>
<proteinExistence type="predicted"/>
<gene>
    <name evidence="2" type="ORF">MMSR116_27250</name>
</gene>
<dbReference type="InterPro" id="IPR023606">
    <property type="entry name" value="CoA-Trfase_III_dom_1_sf"/>
</dbReference>
<dbReference type="KEGG" id="mmes:MMSR116_27250"/>
<dbReference type="Gene3D" id="3.30.1540.10">
    <property type="entry name" value="formyl-coa transferase, domain 3"/>
    <property type="match status" value="1"/>
</dbReference>
<reference evidence="2 3" key="1">
    <citation type="journal article" date="2012" name="Genet. Mol. Biol.">
        <title>Analysis of 16S rRNA and mxaF genes revealing insights into Methylobacterium niche-specific plant association.</title>
        <authorList>
            <person name="Dourado M.N."/>
            <person name="Andreote F.D."/>
            <person name="Dini-Andreote F."/>
            <person name="Conti R."/>
            <person name="Araujo J.M."/>
            <person name="Araujo W.L."/>
        </authorList>
    </citation>
    <scope>NUCLEOTIDE SEQUENCE [LARGE SCALE GENOMIC DNA]</scope>
    <source>
        <strain evidence="2 3">SR1.6/6</strain>
    </source>
</reference>
<dbReference type="GO" id="GO:0008410">
    <property type="term" value="F:CoA-transferase activity"/>
    <property type="evidence" value="ECO:0007669"/>
    <property type="project" value="TreeGrafter"/>
</dbReference>
<accession>A0A6B9FR70</accession>
<dbReference type="Proteomes" id="UP000012488">
    <property type="component" value="Chromosome"/>
</dbReference>
<reference evidence="2 3" key="2">
    <citation type="journal article" date="2013" name="Genome Announc.">
        <title>Draft Genome Sequence of Methylobacterium mesophilicum Strain SR1.6/6, Isolated from Citrus sinensis.</title>
        <authorList>
            <person name="Marinho Almeida D."/>
            <person name="Dini-Andreote F."/>
            <person name="Camargo Neves A.A."/>
            <person name="Juca Ramos R.T."/>
            <person name="Andreote F.D."/>
            <person name="Carneiro A.R."/>
            <person name="Oliveira de Souza Lima A."/>
            <person name="Caracciolo Gomes de Sa P.H."/>
            <person name="Ribeiro Barbosa M.S."/>
            <person name="Araujo W.L."/>
            <person name="Silva A."/>
        </authorList>
    </citation>
    <scope>NUCLEOTIDE SEQUENCE [LARGE SCALE GENOMIC DNA]</scope>
    <source>
        <strain evidence="2 3">SR1.6/6</strain>
    </source>
</reference>
<name>A0A6B9FR70_9HYPH</name>
<dbReference type="PANTHER" id="PTHR48207">
    <property type="entry name" value="SUCCINATE--HYDROXYMETHYLGLUTARATE COA-TRANSFERASE"/>
    <property type="match status" value="1"/>
</dbReference>
<dbReference type="InterPro" id="IPR044855">
    <property type="entry name" value="CoA-Trfase_III_dom3_sf"/>
</dbReference>
<protein>
    <submittedName>
        <fullName evidence="2">CoA transferase</fullName>
    </submittedName>
</protein>
<evidence type="ECO:0000313" key="3">
    <source>
        <dbReference type="Proteomes" id="UP000012488"/>
    </source>
</evidence>
<evidence type="ECO:0000313" key="2">
    <source>
        <dbReference type="EMBL" id="QGY05183.1"/>
    </source>
</evidence>
<dbReference type="PANTHER" id="PTHR48207:SF4">
    <property type="entry name" value="BLL6097 PROTEIN"/>
    <property type="match status" value="1"/>
</dbReference>
<organism evidence="2 3">
    <name type="scientific">Methylobacterium mesophilicum SR1.6/6</name>
    <dbReference type="NCBI Taxonomy" id="908290"/>
    <lineage>
        <taxon>Bacteria</taxon>
        <taxon>Pseudomonadati</taxon>
        <taxon>Pseudomonadota</taxon>
        <taxon>Alphaproteobacteria</taxon>
        <taxon>Hyphomicrobiales</taxon>
        <taxon>Methylobacteriaceae</taxon>
        <taxon>Methylobacterium</taxon>
    </lineage>
</organism>
<dbReference type="Gene3D" id="3.40.50.10540">
    <property type="entry name" value="Crotonobetainyl-coa:carnitine coa-transferase, domain 1"/>
    <property type="match status" value="1"/>
</dbReference>
<sequence length="425" mass="45638">MGPLSGIRIVDMTTVMMGPSATQALAEMGADVIKIEAPGGDGVRNIAPGRHPGMGGLFLNNNANKRSLAVDLKRPEGRAALLRLAETADALVYNVRPAAMERLGLSYEAVATARADIVYLGMFGYGQDGPYAARPAYDDLIQGAAMIPALVARAGGCEPRYVPNAIADRIVGLSAVSALCAALFHRARTGQGQRIDVPMFETMTAFVLGDHMAGRTFDPPLDGGGYARLLARERRPFRTRDGYLCALLYNDAQWRSFYAAIGQAERFEADPRLSTMAARSVHIADLYADLAAIFAGRTTAEWAVLLAEADVPFAPMHDFETIFEDPHLQAIGFFRTEEHPTEGCVRRLRTPSTWSETQPVLDRPAPAYGEHSADVLREAGLSETDIAALIADGIVADGAARPVTAVAAEPARSRRMDTLKAADPV</sequence>
<keyword evidence="1 2" id="KW-0808">Transferase</keyword>
<evidence type="ECO:0000256" key="1">
    <source>
        <dbReference type="ARBA" id="ARBA00022679"/>
    </source>
</evidence>
<dbReference type="InterPro" id="IPR050483">
    <property type="entry name" value="CoA-transferase_III_domain"/>
</dbReference>
<dbReference type="AlphaFoldDB" id="A0A6B9FR70"/>